<gene>
    <name evidence="2" type="ORF">KILIM_029_00210</name>
</gene>
<accession>K6WQ25</accession>
<dbReference type="AlphaFoldDB" id="K6WQ25"/>
<reference evidence="2 3" key="1">
    <citation type="submission" date="2012-08" db="EMBL/GenBank/DDBJ databases">
        <title>Whole genome shotgun sequence of Kineosphaera limosa NBRC 100340.</title>
        <authorList>
            <person name="Yoshida I."/>
            <person name="Isaki S."/>
            <person name="Hosoyama A."/>
            <person name="Tsuchikane K."/>
            <person name="Katsumata H."/>
            <person name="Ando Y."/>
            <person name="Ohji S."/>
            <person name="Hamada M."/>
            <person name="Tamura T."/>
            <person name="Yamazoe A."/>
            <person name="Yamazaki S."/>
            <person name="Fujita N."/>
        </authorList>
    </citation>
    <scope>NUCLEOTIDE SEQUENCE [LARGE SCALE GENOMIC DNA]</scope>
    <source>
        <strain evidence="2 3">NBRC 100340</strain>
    </source>
</reference>
<proteinExistence type="predicted"/>
<comment type="caution">
    <text evidence="2">The sequence shown here is derived from an EMBL/GenBank/DDBJ whole genome shotgun (WGS) entry which is preliminary data.</text>
</comment>
<protein>
    <submittedName>
        <fullName evidence="2">Uncharacterized protein</fullName>
    </submittedName>
</protein>
<dbReference type="STRING" id="1184609.KILIM_029_00210"/>
<dbReference type="Proteomes" id="UP000008366">
    <property type="component" value="Unassembled WGS sequence"/>
</dbReference>
<feature type="transmembrane region" description="Helical" evidence="1">
    <location>
        <begin position="17"/>
        <end position="37"/>
    </location>
</feature>
<evidence type="ECO:0000313" key="3">
    <source>
        <dbReference type="Proteomes" id="UP000008366"/>
    </source>
</evidence>
<evidence type="ECO:0000313" key="2">
    <source>
        <dbReference type="EMBL" id="GAB95911.1"/>
    </source>
</evidence>
<evidence type="ECO:0000256" key="1">
    <source>
        <dbReference type="SAM" id="Phobius"/>
    </source>
</evidence>
<keyword evidence="1" id="KW-0472">Membrane</keyword>
<dbReference type="RefSeq" id="WP_006592443.1">
    <property type="nucleotide sequence ID" value="NZ_BAHD01000029.1"/>
</dbReference>
<keyword evidence="3" id="KW-1185">Reference proteome</keyword>
<organism evidence="2 3">
    <name type="scientific">Kineosphaera limosa NBRC 100340</name>
    <dbReference type="NCBI Taxonomy" id="1184609"/>
    <lineage>
        <taxon>Bacteria</taxon>
        <taxon>Bacillati</taxon>
        <taxon>Actinomycetota</taxon>
        <taxon>Actinomycetes</taxon>
        <taxon>Micrococcales</taxon>
        <taxon>Dermatophilaceae</taxon>
        <taxon>Kineosphaera</taxon>
    </lineage>
</organism>
<keyword evidence="1" id="KW-1133">Transmembrane helix</keyword>
<sequence length="66" mass="7638">MGEVEEIRYDTRVGARWLVLFLWALVVMMALQVVLSWRNLESLLLTGLNVARPRRPGINDLMTTPR</sequence>
<dbReference type="EMBL" id="BAHD01000029">
    <property type="protein sequence ID" value="GAB95911.1"/>
    <property type="molecule type" value="Genomic_DNA"/>
</dbReference>
<keyword evidence="1" id="KW-0812">Transmembrane</keyword>
<name>K6WQ25_9MICO</name>